<dbReference type="PANTHER" id="PTHR33099">
    <property type="entry name" value="FE2OG DIOXYGENASE DOMAIN-CONTAINING PROTEIN"/>
    <property type="match status" value="1"/>
</dbReference>
<feature type="region of interest" description="Disordered" evidence="1">
    <location>
        <begin position="232"/>
        <end position="414"/>
    </location>
</feature>
<evidence type="ECO:0000313" key="3">
    <source>
        <dbReference type="Proteomes" id="UP000612055"/>
    </source>
</evidence>
<feature type="region of interest" description="Disordered" evidence="1">
    <location>
        <begin position="1015"/>
        <end position="1042"/>
    </location>
</feature>
<feature type="compositionally biased region" description="Low complexity" evidence="1">
    <location>
        <begin position="244"/>
        <end position="268"/>
    </location>
</feature>
<proteinExistence type="predicted"/>
<keyword evidence="3" id="KW-1185">Reference proteome</keyword>
<dbReference type="EMBL" id="JAEHOE010000072">
    <property type="protein sequence ID" value="KAG2489507.1"/>
    <property type="molecule type" value="Genomic_DNA"/>
</dbReference>
<feature type="region of interest" description="Disordered" evidence="1">
    <location>
        <begin position="842"/>
        <end position="865"/>
    </location>
</feature>
<evidence type="ECO:0008006" key="4">
    <source>
        <dbReference type="Google" id="ProtNLM"/>
    </source>
</evidence>
<dbReference type="PANTHER" id="PTHR33099:SF7">
    <property type="entry name" value="MYND-TYPE DOMAIN-CONTAINING PROTEIN"/>
    <property type="match status" value="1"/>
</dbReference>
<organism evidence="2 3">
    <name type="scientific">Edaphochlamys debaryana</name>
    <dbReference type="NCBI Taxonomy" id="47281"/>
    <lineage>
        <taxon>Eukaryota</taxon>
        <taxon>Viridiplantae</taxon>
        <taxon>Chlorophyta</taxon>
        <taxon>core chlorophytes</taxon>
        <taxon>Chlorophyceae</taxon>
        <taxon>CS clade</taxon>
        <taxon>Chlamydomonadales</taxon>
        <taxon>Chlamydomonadales incertae sedis</taxon>
        <taxon>Edaphochlamys</taxon>
    </lineage>
</organism>
<protein>
    <recommendedName>
        <fullName evidence="4">Prolyl 4-hydroxylase alpha subunit Fe(2+) 2OG dioxygenase domain-containing protein</fullName>
    </recommendedName>
</protein>
<accession>A0A836BUY8</accession>
<feature type="region of interest" description="Disordered" evidence="1">
    <location>
        <begin position="890"/>
        <end position="931"/>
    </location>
</feature>
<dbReference type="Proteomes" id="UP000612055">
    <property type="component" value="Unassembled WGS sequence"/>
</dbReference>
<feature type="region of interest" description="Disordered" evidence="1">
    <location>
        <begin position="189"/>
        <end position="210"/>
    </location>
</feature>
<feature type="compositionally biased region" description="Gly residues" evidence="1">
    <location>
        <begin position="278"/>
        <end position="296"/>
    </location>
</feature>
<feature type="compositionally biased region" description="Acidic residues" evidence="1">
    <location>
        <begin position="195"/>
        <end position="210"/>
    </location>
</feature>
<feature type="compositionally biased region" description="Pro residues" evidence="1">
    <location>
        <begin position="845"/>
        <end position="858"/>
    </location>
</feature>
<evidence type="ECO:0000256" key="1">
    <source>
        <dbReference type="SAM" id="MobiDB-lite"/>
    </source>
</evidence>
<dbReference type="OrthoDB" id="542426at2759"/>
<evidence type="ECO:0000313" key="2">
    <source>
        <dbReference type="EMBL" id="KAG2489507.1"/>
    </source>
</evidence>
<feature type="compositionally biased region" description="Gly residues" evidence="1">
    <location>
        <begin position="304"/>
        <end position="339"/>
    </location>
</feature>
<dbReference type="AlphaFoldDB" id="A0A836BUY8"/>
<feature type="compositionally biased region" description="Acidic residues" evidence="1">
    <location>
        <begin position="389"/>
        <end position="403"/>
    </location>
</feature>
<feature type="compositionally biased region" description="Low complexity" evidence="1">
    <location>
        <begin position="900"/>
        <end position="931"/>
    </location>
</feature>
<gene>
    <name evidence="2" type="ORF">HYH03_011959</name>
</gene>
<name>A0A836BUY8_9CHLO</name>
<reference evidence="2" key="1">
    <citation type="journal article" date="2020" name="bioRxiv">
        <title>Comparative genomics of Chlamydomonas.</title>
        <authorList>
            <person name="Craig R.J."/>
            <person name="Hasan A.R."/>
            <person name="Ness R.W."/>
            <person name="Keightley P.D."/>
        </authorList>
    </citation>
    <scope>NUCLEOTIDE SEQUENCE</scope>
    <source>
        <strain evidence="2">CCAP 11/70</strain>
    </source>
</reference>
<sequence length="1078" mass="109232">MFGTLLVQLPVVGGHTGGELHIKHEGRRLKWRTAPTGKASPTEASSKPGTVELSYAAFYADCEHQLMPVQSGLRVVLSYNLVHTGPRRGVHGLGLSAEHMQGLAAAVRAWEETPMAEARGHLLALPLEHQYTEFNLSFGGLKGRDHTRVQALLGCGLLEVRLGLLHKHVRGNVSYACLRAAEERRERYDGYGYDSADEESDQADDDEDEDVCMSDVISEGCSVPCWLRPDEARGGGEGGGTADASHSAGASEEGGSTSSEGSSAASSEGGSGARSEGGDGTSSRGGGGISGGGGSGISSDQGGDASGGGGDGGDAAYSNGGGALGSVGGGARGSGGGGARRPILLGSASDISNGSDRPGLCSASQVGADDSDSGELVLRSASQVGVDDNSSDGDSADSGDSDSQDGPSGRVPDSIRDLYGTDLLELLEERVLGNTGIFFDDPDERQVTPYLGNAAPQVAFEYRAAIAVFWPRNRAAAVACGLGFGAGLMRLERLIKAGGDPSDAVQMLEALVELEEGGGGKVLDRVDWSPGPEELLKVLTSPAARAMTGMAAPAAAAAARYVAAAGPKLRKKPPQHAWAAALADAAAKLGAPVFDEAVVGFVAACACSHLEVCGQLATSAALPQRLRPGVCDSLLDALLAPTAFAQLPAPDLCRVAALVTHPRHHRRLRARAAAFADAVLARSDRQDVLREVLGSLMNGAIMNGEEQRKQQQLQPHVERLARERLRELEEATAGGEPVLSWEQPSARLPAYPQIQAFLRGPQQSACFSHGFRNIAEAREFATTVFGTLGRLVWRNGYCVTVEAGGAGRNAYIRVTKGTAPYDRALAKWRADAAERSRVRQLLGLEPPPPPAPAPPPPAAAGARAAGAAAPGGWAAAPAAATAPKRAAAPALGHVPASKRAAAPAQAPAPARAAAAPAAGPGPGPALAGHRLQLPNGGAAAAGGNGGAPVAAAALAAPAPAAAAGAPAPSSHVAMQQQIWAMHVQLREQYAQAMGAGACGGTGPGAGAGAGMSAAPSGTAGGAAMGPAAGQPAGAGSGGPVQQRALMPLQPQQAYVAQPPLGLAQWQQQPGWAGMPYGA</sequence>
<comment type="caution">
    <text evidence="2">The sequence shown here is derived from an EMBL/GenBank/DDBJ whole genome shotgun (WGS) entry which is preliminary data.</text>
</comment>